<dbReference type="Pfam" id="PF17917">
    <property type="entry name" value="RT_RNaseH"/>
    <property type="match status" value="1"/>
</dbReference>
<keyword evidence="4" id="KW-0255">Endonuclease</keyword>
<dbReference type="OrthoDB" id="8000983at2759"/>
<evidence type="ECO:0000256" key="1">
    <source>
        <dbReference type="ARBA" id="ARBA00022679"/>
    </source>
</evidence>
<keyword evidence="6" id="KW-0695">RNA-directed DNA polymerase</keyword>
<dbReference type="InterPro" id="IPR043502">
    <property type="entry name" value="DNA/RNA_pol_sf"/>
</dbReference>
<evidence type="ECO:0000256" key="4">
    <source>
        <dbReference type="ARBA" id="ARBA00022759"/>
    </source>
</evidence>
<dbReference type="InterPro" id="IPR050951">
    <property type="entry name" value="Retrovirus_Pol_polyprotein"/>
</dbReference>
<evidence type="ECO:0000256" key="3">
    <source>
        <dbReference type="ARBA" id="ARBA00022722"/>
    </source>
</evidence>
<proteinExistence type="predicted"/>
<dbReference type="GO" id="GO:0016787">
    <property type="term" value="F:hydrolase activity"/>
    <property type="evidence" value="ECO:0007669"/>
    <property type="project" value="UniProtKB-KW"/>
</dbReference>
<keyword evidence="12" id="KW-1185">Reference proteome</keyword>
<dbReference type="GO" id="GO:0003964">
    <property type="term" value="F:RNA-directed DNA polymerase activity"/>
    <property type="evidence" value="ECO:0007669"/>
    <property type="project" value="UniProtKB-KW"/>
</dbReference>
<dbReference type="Proteomes" id="UP000682733">
    <property type="component" value="Unassembled WGS sequence"/>
</dbReference>
<evidence type="ECO:0000313" key="12">
    <source>
        <dbReference type="Proteomes" id="UP000663829"/>
    </source>
</evidence>
<dbReference type="PANTHER" id="PTHR37984:SF5">
    <property type="entry name" value="PROTEIN NYNRIN-LIKE"/>
    <property type="match status" value="1"/>
</dbReference>
<evidence type="ECO:0000313" key="10">
    <source>
        <dbReference type="EMBL" id="CAF3843318.1"/>
    </source>
</evidence>
<dbReference type="EMBL" id="CAJOBC010006598">
    <property type="protein sequence ID" value="CAF3904603.1"/>
    <property type="molecule type" value="Genomic_DNA"/>
</dbReference>
<protein>
    <recommendedName>
        <fullName evidence="7">Reverse transcriptase RNase H-like domain-containing protein</fullName>
    </recommendedName>
</protein>
<evidence type="ECO:0000313" key="11">
    <source>
        <dbReference type="EMBL" id="CAF3904603.1"/>
    </source>
</evidence>
<organism evidence="9 12">
    <name type="scientific">Didymodactylos carnosus</name>
    <dbReference type="NCBI Taxonomy" id="1234261"/>
    <lineage>
        <taxon>Eukaryota</taxon>
        <taxon>Metazoa</taxon>
        <taxon>Spiralia</taxon>
        <taxon>Gnathifera</taxon>
        <taxon>Rotifera</taxon>
        <taxon>Eurotatoria</taxon>
        <taxon>Bdelloidea</taxon>
        <taxon>Philodinida</taxon>
        <taxon>Philodinidae</taxon>
        <taxon>Didymodactylos</taxon>
    </lineage>
</organism>
<reference evidence="9" key="1">
    <citation type="submission" date="2021-02" db="EMBL/GenBank/DDBJ databases">
        <authorList>
            <person name="Nowell W R."/>
        </authorList>
    </citation>
    <scope>NUCLEOTIDE SEQUENCE</scope>
</reference>
<evidence type="ECO:0000256" key="2">
    <source>
        <dbReference type="ARBA" id="ARBA00022695"/>
    </source>
</evidence>
<accession>A0A814S3I4</accession>
<dbReference type="SUPFAM" id="SSF56672">
    <property type="entry name" value="DNA/RNA polymerases"/>
    <property type="match status" value="1"/>
</dbReference>
<dbReference type="EMBL" id="CAJOBA010009082">
    <property type="protein sequence ID" value="CAF3843318.1"/>
    <property type="molecule type" value="Genomic_DNA"/>
</dbReference>
<dbReference type="EMBL" id="CAJNOQ010006598">
    <property type="protein sequence ID" value="CAF1140900.1"/>
    <property type="molecule type" value="Genomic_DNA"/>
</dbReference>
<dbReference type="InterPro" id="IPR041373">
    <property type="entry name" value="RT_RNaseH"/>
</dbReference>
<keyword evidence="5" id="KW-0378">Hydrolase</keyword>
<comment type="caution">
    <text evidence="9">The sequence shown here is derived from an EMBL/GenBank/DDBJ whole genome shotgun (WGS) entry which is preliminary data.</text>
</comment>
<evidence type="ECO:0000256" key="5">
    <source>
        <dbReference type="ARBA" id="ARBA00022801"/>
    </source>
</evidence>
<dbReference type="AlphaFoldDB" id="A0A814S3I4"/>
<keyword evidence="1" id="KW-0808">Transferase</keyword>
<evidence type="ECO:0000313" key="9">
    <source>
        <dbReference type="EMBL" id="CAF1140900.1"/>
    </source>
</evidence>
<dbReference type="Gene3D" id="2.40.70.10">
    <property type="entry name" value="Acid Proteases"/>
    <property type="match status" value="1"/>
</dbReference>
<feature type="domain" description="Reverse transcriptase RNase H-like" evidence="7">
    <location>
        <begin position="189"/>
        <end position="257"/>
    </location>
</feature>
<dbReference type="CDD" id="cd09274">
    <property type="entry name" value="RNase_HI_RT_Ty3"/>
    <property type="match status" value="1"/>
</dbReference>
<name>A0A814S3I4_9BILA</name>
<gene>
    <name evidence="9" type="ORF">GPM918_LOCUS20681</name>
    <name evidence="8" type="ORF">OVA965_LOCUS18324</name>
    <name evidence="11" type="ORF">SRO942_LOCUS20678</name>
    <name evidence="10" type="ORF">TMI583_LOCUS18336</name>
</gene>
<dbReference type="GO" id="GO:0004519">
    <property type="term" value="F:endonuclease activity"/>
    <property type="evidence" value="ECO:0007669"/>
    <property type="project" value="UniProtKB-KW"/>
</dbReference>
<dbReference type="InterPro" id="IPR021109">
    <property type="entry name" value="Peptidase_aspartic_dom_sf"/>
</dbReference>
<dbReference type="Proteomes" id="UP000663829">
    <property type="component" value="Unassembled WGS sequence"/>
</dbReference>
<dbReference type="Proteomes" id="UP000681722">
    <property type="component" value="Unassembled WGS sequence"/>
</dbReference>
<dbReference type="SUPFAM" id="SSF50630">
    <property type="entry name" value="Acid proteases"/>
    <property type="match status" value="1"/>
</dbReference>
<evidence type="ECO:0000313" key="8">
    <source>
        <dbReference type="EMBL" id="CAF1080211.1"/>
    </source>
</evidence>
<evidence type="ECO:0000259" key="7">
    <source>
        <dbReference type="Pfam" id="PF17917"/>
    </source>
</evidence>
<keyword evidence="2" id="KW-0548">Nucleotidyltransferase</keyword>
<dbReference type="PANTHER" id="PTHR37984">
    <property type="entry name" value="PROTEIN CBG26694"/>
    <property type="match status" value="1"/>
</dbReference>
<dbReference type="Proteomes" id="UP000677228">
    <property type="component" value="Unassembled WGS sequence"/>
</dbReference>
<sequence>MPEIITIDSDETTTYQNLSPAQSKIIINNHILIACIDTGSSISIIDSEILNKIDPHAKIESPLPVVLQTVNSTSHPMGKTRLNVAFVNKTNSAISSIPIEFIIISNAHTKIIIGYDCLLKNGAKLNLVDGHFTLKNSKSGQIPFIVHDDKPHFLEQQSSHFFTKSFDNEGNLIKPLPNVETTTPSTLETRQLNAAEQNYSATGFECLAVVWSLKKLRTYLDGSKFECITDHSALQWLFDFNGHNKRLLSWSLSTQNYRDTMKIVHKPGKKHNNVDPLSRNPLPVINNITSISLSAEVKRQFVSSYLQDDYF</sequence>
<evidence type="ECO:0000256" key="6">
    <source>
        <dbReference type="ARBA" id="ARBA00022918"/>
    </source>
</evidence>
<dbReference type="EMBL" id="CAJNOK010009066">
    <property type="protein sequence ID" value="CAF1080211.1"/>
    <property type="molecule type" value="Genomic_DNA"/>
</dbReference>
<keyword evidence="3" id="KW-0540">Nuclease</keyword>